<reference evidence="2 3" key="1">
    <citation type="journal article" date="2011" name="Proc. Natl. Acad. Sci. U.S.A.">
        <title>Comparative genomics of xylose-fermenting fungi for enhanced biofuel production.</title>
        <authorList>
            <person name="Wohlbach D.J."/>
            <person name="Kuo A."/>
            <person name="Sato T.K."/>
            <person name="Potts K.M."/>
            <person name="Salamov A.A."/>
            <person name="LaButti K.M."/>
            <person name="Sun H."/>
            <person name="Clum A."/>
            <person name="Pangilinan J.L."/>
            <person name="Lindquist E.A."/>
            <person name="Lucas S."/>
            <person name="Lapidus A."/>
            <person name="Jin M."/>
            <person name="Gunawan C."/>
            <person name="Balan V."/>
            <person name="Dale B.E."/>
            <person name="Jeffries T.W."/>
            <person name="Zinkel R."/>
            <person name="Barry K.W."/>
            <person name="Grigoriev I.V."/>
            <person name="Gasch A.P."/>
        </authorList>
    </citation>
    <scope>NUCLEOTIDE SEQUENCE [LARGE SCALE GENOMIC DNA]</scope>
    <source>
        <strain evidence="3">NRRL Y-27907 / 11-Y1</strain>
    </source>
</reference>
<dbReference type="KEGG" id="spaa:SPAPADRAFT_60421"/>
<proteinExistence type="predicted"/>
<keyword evidence="1" id="KW-0812">Transmembrane</keyword>
<gene>
    <name evidence="2" type="ORF">SPAPADRAFT_60421</name>
</gene>
<evidence type="ECO:0000313" key="2">
    <source>
        <dbReference type="EMBL" id="EGW33109.1"/>
    </source>
</evidence>
<accession>G3AL66</accession>
<keyword evidence="3" id="KW-1185">Reference proteome</keyword>
<protein>
    <submittedName>
        <fullName evidence="2">Uncharacterized protein</fullName>
    </submittedName>
</protein>
<dbReference type="OrthoDB" id="10351482at2759"/>
<dbReference type="InParanoid" id="G3AL66"/>
<dbReference type="Proteomes" id="UP000000709">
    <property type="component" value="Unassembled WGS sequence"/>
</dbReference>
<name>G3AL66_SPAPN</name>
<feature type="transmembrane region" description="Helical" evidence="1">
    <location>
        <begin position="50"/>
        <end position="69"/>
    </location>
</feature>
<dbReference type="HOGENOM" id="CLU_2361066_0_0_1"/>
<dbReference type="AlphaFoldDB" id="G3AL66"/>
<keyword evidence="1" id="KW-1133">Transmembrane helix</keyword>
<evidence type="ECO:0000313" key="3">
    <source>
        <dbReference type="Proteomes" id="UP000000709"/>
    </source>
</evidence>
<dbReference type="EMBL" id="GL996501">
    <property type="protein sequence ID" value="EGW33109.1"/>
    <property type="molecule type" value="Genomic_DNA"/>
</dbReference>
<sequence length="96" mass="10841">MLRIKPVQTFSRSFSTTPTRHIATTINNGIKGFKPFTSASQVITNYKRGVVSFVTWTVAFYAVMFWPVFPRVISDFINDVPPNLTGINSPDRSLEL</sequence>
<organism evidence="3">
    <name type="scientific">Spathaspora passalidarum (strain NRRL Y-27907 / 11-Y1)</name>
    <dbReference type="NCBI Taxonomy" id="619300"/>
    <lineage>
        <taxon>Eukaryota</taxon>
        <taxon>Fungi</taxon>
        <taxon>Dikarya</taxon>
        <taxon>Ascomycota</taxon>
        <taxon>Saccharomycotina</taxon>
        <taxon>Pichiomycetes</taxon>
        <taxon>Debaryomycetaceae</taxon>
        <taxon>Spathaspora</taxon>
    </lineage>
</organism>
<evidence type="ECO:0000256" key="1">
    <source>
        <dbReference type="SAM" id="Phobius"/>
    </source>
</evidence>
<keyword evidence="1" id="KW-0472">Membrane</keyword>
<dbReference type="GeneID" id="18873397"/>
<dbReference type="RefSeq" id="XP_007374624.1">
    <property type="nucleotide sequence ID" value="XM_007374562.1"/>
</dbReference>